<reference evidence="1" key="1">
    <citation type="submission" date="2018-05" db="EMBL/GenBank/DDBJ databases">
        <authorList>
            <person name="Lanie J.A."/>
            <person name="Ng W.-L."/>
            <person name="Kazmierczak K.M."/>
            <person name="Andrzejewski T.M."/>
            <person name="Davidsen T.M."/>
            <person name="Wayne K.J."/>
            <person name="Tettelin H."/>
            <person name="Glass J.I."/>
            <person name="Rusch D."/>
            <person name="Podicherti R."/>
            <person name="Tsui H.-C.T."/>
            <person name="Winkler M.E."/>
        </authorList>
    </citation>
    <scope>NUCLEOTIDE SEQUENCE</scope>
</reference>
<sequence length="63" mass="6877">VQQLGALAWRHIAPAGLERGLARLDRLANFTRRRSADFGERLLGRRVGDVQAVAGTVKPLAID</sequence>
<name>A0A381V093_9ZZZZ</name>
<organism evidence="1">
    <name type="scientific">marine metagenome</name>
    <dbReference type="NCBI Taxonomy" id="408172"/>
    <lineage>
        <taxon>unclassified sequences</taxon>
        <taxon>metagenomes</taxon>
        <taxon>ecological metagenomes</taxon>
    </lineage>
</organism>
<dbReference type="EMBL" id="UINC01007391">
    <property type="protein sequence ID" value="SVA33057.1"/>
    <property type="molecule type" value="Genomic_DNA"/>
</dbReference>
<protein>
    <submittedName>
        <fullName evidence="1">Uncharacterized protein</fullName>
    </submittedName>
</protein>
<proteinExistence type="predicted"/>
<feature type="non-terminal residue" evidence="1">
    <location>
        <position position="1"/>
    </location>
</feature>
<gene>
    <name evidence="1" type="ORF">METZ01_LOCUS85911</name>
</gene>
<evidence type="ECO:0000313" key="1">
    <source>
        <dbReference type="EMBL" id="SVA33057.1"/>
    </source>
</evidence>
<dbReference type="AlphaFoldDB" id="A0A381V093"/>
<accession>A0A381V093</accession>